<accession>A0A1M5MFY6</accession>
<protein>
    <recommendedName>
        <fullName evidence="3">Histidine phosphatase superfamily (Branch 1)</fullName>
    </recommendedName>
</protein>
<sequence>MVIIGHSETIHAALTYLIGTPVLRTLHLTVAPASVTTLRAVRERDSVPITWQRWELVALGDTTPLPQRCPTIGGEKTR</sequence>
<evidence type="ECO:0000313" key="2">
    <source>
        <dbReference type="Proteomes" id="UP000184501"/>
    </source>
</evidence>
<gene>
    <name evidence="1" type="ORF">SAMN05444320_11395</name>
</gene>
<name>A0A1M5MFY6_STRHI</name>
<evidence type="ECO:0000313" key="1">
    <source>
        <dbReference type="EMBL" id="SHG75779.1"/>
    </source>
</evidence>
<proteinExistence type="predicted"/>
<evidence type="ECO:0008006" key="3">
    <source>
        <dbReference type="Google" id="ProtNLM"/>
    </source>
</evidence>
<reference evidence="1 2" key="1">
    <citation type="submission" date="2016-11" db="EMBL/GenBank/DDBJ databases">
        <authorList>
            <person name="Jaros S."/>
            <person name="Januszkiewicz K."/>
            <person name="Wedrychowicz H."/>
        </authorList>
    </citation>
    <scope>NUCLEOTIDE SEQUENCE [LARGE SCALE GENOMIC DNA]</scope>
    <source>
        <strain evidence="1 2">DSM 44523</strain>
    </source>
</reference>
<dbReference type="EMBL" id="FQVN01000013">
    <property type="protein sequence ID" value="SHG75779.1"/>
    <property type="molecule type" value="Genomic_DNA"/>
</dbReference>
<organism evidence="1 2">
    <name type="scientific">Streptoalloteichus hindustanus</name>
    <dbReference type="NCBI Taxonomy" id="2017"/>
    <lineage>
        <taxon>Bacteria</taxon>
        <taxon>Bacillati</taxon>
        <taxon>Actinomycetota</taxon>
        <taxon>Actinomycetes</taxon>
        <taxon>Pseudonocardiales</taxon>
        <taxon>Pseudonocardiaceae</taxon>
        <taxon>Streptoalloteichus</taxon>
    </lineage>
</organism>
<dbReference type="Proteomes" id="UP000184501">
    <property type="component" value="Unassembled WGS sequence"/>
</dbReference>
<dbReference type="AlphaFoldDB" id="A0A1M5MFY6"/>
<keyword evidence="2" id="KW-1185">Reference proteome</keyword>